<feature type="compositionally biased region" description="Polar residues" evidence="1">
    <location>
        <begin position="2481"/>
        <end position="2502"/>
    </location>
</feature>
<feature type="region of interest" description="Disordered" evidence="1">
    <location>
        <begin position="3367"/>
        <end position="3407"/>
    </location>
</feature>
<feature type="compositionally biased region" description="Polar residues" evidence="1">
    <location>
        <begin position="3632"/>
        <end position="3646"/>
    </location>
</feature>
<feature type="compositionally biased region" description="Basic residues" evidence="1">
    <location>
        <begin position="2854"/>
        <end position="2868"/>
    </location>
</feature>
<feature type="compositionally biased region" description="Polar residues" evidence="1">
    <location>
        <begin position="4317"/>
        <end position="4337"/>
    </location>
</feature>
<keyword evidence="2" id="KW-0812">Transmembrane</keyword>
<feature type="region of interest" description="Disordered" evidence="1">
    <location>
        <begin position="578"/>
        <end position="620"/>
    </location>
</feature>
<feature type="compositionally biased region" description="Polar residues" evidence="1">
    <location>
        <begin position="490"/>
        <end position="506"/>
    </location>
</feature>
<accession>A0A4E0RXY9</accession>
<feature type="region of interest" description="Disordered" evidence="1">
    <location>
        <begin position="714"/>
        <end position="777"/>
    </location>
</feature>
<keyword evidence="2" id="KW-1133">Transmembrane helix</keyword>
<feature type="compositionally biased region" description="Basic and acidic residues" evidence="1">
    <location>
        <begin position="2504"/>
        <end position="2514"/>
    </location>
</feature>
<feature type="compositionally biased region" description="Polar residues" evidence="1">
    <location>
        <begin position="1886"/>
        <end position="1898"/>
    </location>
</feature>
<evidence type="ECO:0000313" key="3">
    <source>
        <dbReference type="EMBL" id="THD26977.1"/>
    </source>
</evidence>
<feature type="compositionally biased region" description="Low complexity" evidence="1">
    <location>
        <begin position="757"/>
        <end position="777"/>
    </location>
</feature>
<feature type="region of interest" description="Disordered" evidence="1">
    <location>
        <begin position="4249"/>
        <end position="4337"/>
    </location>
</feature>
<feature type="compositionally biased region" description="Basic and acidic residues" evidence="1">
    <location>
        <begin position="3051"/>
        <end position="3066"/>
    </location>
</feature>
<feature type="compositionally biased region" description="Basic residues" evidence="1">
    <location>
        <begin position="3097"/>
        <end position="3115"/>
    </location>
</feature>
<feature type="compositionally biased region" description="Polar residues" evidence="1">
    <location>
        <begin position="656"/>
        <end position="674"/>
    </location>
</feature>
<feature type="region of interest" description="Disordered" evidence="1">
    <location>
        <begin position="2845"/>
        <end position="2954"/>
    </location>
</feature>
<reference evidence="3" key="1">
    <citation type="submission" date="2019-03" db="EMBL/GenBank/DDBJ databases">
        <title>Improved annotation for the trematode Fasciola hepatica.</title>
        <authorList>
            <person name="Choi Y.-J."/>
            <person name="Martin J."/>
            <person name="Mitreva M."/>
        </authorList>
    </citation>
    <scope>NUCLEOTIDE SEQUENCE [LARGE SCALE GENOMIC DNA]</scope>
</reference>
<evidence type="ECO:0000256" key="2">
    <source>
        <dbReference type="SAM" id="Phobius"/>
    </source>
</evidence>
<comment type="caution">
    <text evidence="3">The sequence shown here is derived from an EMBL/GenBank/DDBJ whole genome shotgun (WGS) entry which is preliminary data.</text>
</comment>
<keyword evidence="2" id="KW-0472">Membrane</keyword>
<feature type="region of interest" description="Disordered" evidence="1">
    <location>
        <begin position="4358"/>
        <end position="4380"/>
    </location>
</feature>
<keyword evidence="4" id="KW-1185">Reference proteome</keyword>
<feature type="compositionally biased region" description="Polar residues" evidence="1">
    <location>
        <begin position="2912"/>
        <end position="2925"/>
    </location>
</feature>
<feature type="compositionally biased region" description="Polar residues" evidence="1">
    <location>
        <begin position="4204"/>
        <end position="4216"/>
    </location>
</feature>
<feature type="region of interest" description="Disordered" evidence="1">
    <location>
        <begin position="3081"/>
        <end position="3144"/>
    </location>
</feature>
<feature type="region of interest" description="Disordered" evidence="1">
    <location>
        <begin position="1877"/>
        <end position="1899"/>
    </location>
</feature>
<feature type="compositionally biased region" description="Basic and acidic residues" evidence="1">
    <location>
        <begin position="4249"/>
        <end position="4258"/>
    </location>
</feature>
<feature type="transmembrane region" description="Helical" evidence="2">
    <location>
        <begin position="4462"/>
        <end position="4482"/>
    </location>
</feature>
<feature type="compositionally biased region" description="Basic residues" evidence="1">
    <location>
        <begin position="2929"/>
        <end position="2939"/>
    </location>
</feature>
<evidence type="ECO:0000256" key="1">
    <source>
        <dbReference type="SAM" id="MobiDB-lite"/>
    </source>
</evidence>
<feature type="region of interest" description="Disordered" evidence="1">
    <location>
        <begin position="2481"/>
        <end position="2527"/>
    </location>
</feature>
<feature type="compositionally biased region" description="Polar residues" evidence="1">
    <location>
        <begin position="597"/>
        <end position="607"/>
    </location>
</feature>
<dbReference type="EMBL" id="JXXN02000566">
    <property type="protein sequence ID" value="THD26977.1"/>
    <property type="molecule type" value="Genomic_DNA"/>
</dbReference>
<feature type="compositionally biased region" description="Basic and acidic residues" evidence="1">
    <location>
        <begin position="3374"/>
        <end position="3392"/>
    </location>
</feature>
<feature type="region of interest" description="Disordered" evidence="1">
    <location>
        <begin position="456"/>
        <end position="507"/>
    </location>
</feature>
<feature type="compositionally biased region" description="Polar residues" evidence="1">
    <location>
        <begin position="578"/>
        <end position="587"/>
    </location>
</feature>
<feature type="compositionally biased region" description="Polar residues" evidence="1">
    <location>
        <begin position="3395"/>
        <end position="3407"/>
    </location>
</feature>
<feature type="compositionally biased region" description="Basic and acidic residues" evidence="1">
    <location>
        <begin position="4268"/>
        <end position="4279"/>
    </location>
</feature>
<sequence>MTIDVQSEKQKQKSCHWSAEFECVNPSCDEELISALDSVVWRIPGSTWWCDTNPEGDKHTPTRYWLRVPHIDNSHIGLSPLTDSGRAEQGRYFLAKLTVLRHSQQVTLCGVLLRPRSHQELYIETVGIVAGTHWKVYWSDCKYPVQLIQTSALGSCSVRQVGKEPLQLGPGVQFSGWVSGHWYGNVKPDLKTHTSHTPTPGSITYSWCFLVPVFMDRLNQLVVHLLPPEANDKPLIPPPQCDNTASVRAQARRYDRHVYDRQVNSTNANGTPRTTDRSYSTTHHQLISDYSVQTTRTSKFTGKSSKQDTVCLDSRNEFVDVNSLTRNTATVHSKDSKPTILPLIPLLEPDSRLVMRVDEKCSHVEHPCTDRVPNQTKADYAHLRVTPCTDDSSVRTSHDRPQPCTSSSSSPTAAKARTLRNTSSDLGFDRSSHYYTYIRTLDGKPAHVNGAIRHSLTDDEQYSHPHLRKMSREKVNPEQQRDAKVGVDSHSMNGTYSDPVQRTSDVNVPDKCTRKTISKTYLLKELDIVTDLNETTSAPPPWMLKLNQTTKKCLSEYTPRRPSSERSWNTVGTMESIGSQCSLSPNPNEGGYFKRLTGNQSGSSSTCADDDDDDFMENTTDHLQPKRGAILSELLAELHAFAEYVIFQSPLRTDADSSNTNSGDSANATCSGRGNTVKAKSASSTTTAELRLKKEYDIQVVERRKRILSHLTTLCDEDEEEDDDDDDDDDDEVAQSETPEAEYVMNHPDPADRLWSTRRSTQSQRQQQHRTTSTSGTSAICVPLPKAYRITSPMRLLTCYFQMLSDLADLQTAERKKRLSEGKYQSDLIDLSAAFLRVLATSPPPSTDSRNPQSNRAAERSKCVFGLYLLHQLGVLLGFAPWPTGETKGPRSLALVSPIRAWFPYTKQIELALGEHRDWLVRIMSREFADERKTNSDTSSIITIQSWTEYSPLLSSYRQKLVRHLSEGVQDVAWLKKIQHSPSGLLHQEPGAGDKHIDQSDTTGTIDWNAPHDIDRSQEILSWDWFVDCCQLEVQTWQKYLDSGLHTIPPVSTGPMARDLDKIIRREKNSVSENVRFPVKQWFRDEIAKWRQMKSFIRDNCSDLPVMAQILDYGQTVARHNLMEAKRRLIPTLIHDLEQIHKHTLDQFTLLELCDHLVHLPDGIHYLVECLHDISNQLHELEQKPLELQPSSGSFSSTTEVVQKLSATNELLTRWKLQLRQLQHCFCLELSFLRSVHTRHSSDSPEWIDSWTTRLMDAYHNLVQRATILRSHLQKQWLLLAFDEWISCAEPWVERIIPLLRNSDELQLTNEPMFTAAWILLYDAEMLQQAYWRANREWLAIVKSLLPQPPTEFGTYLTTIRHYVDRVINNCERDPDQIVSLLHSLEQSPRDRSFIRIPELIDRVLFGQVDCFTCPDKLHALVHALRSYQRVWERRMRLTQRAIDVATNPVFARSRHGRFVRTWITSVSLRRDWQGKIICALERLARVGEVVELERFPIRPLTTFKSRFVREDLLRQEQTFIEAIHHALELHPVESSVIRTGLSVCDSHSAGSPSGSSLRGTLEELTHLYTRMIHDPLLGQTSGTEAAQDKFTHFLQSRLRDTEGFWRFLRLSAHVDWIVGPSIVNEHTKIKPSSLGDWVNRVADQFHLGEEITQYRINRVRVLSRDLNAYCDKNERPRFTHCMTGFSWTKISIDMEAIDLFRQIHSTHRDTLLPPGLPTTEAIQKCIQTNLAVMEKKPVSQSISSVHARNCIPSACHVHGTPHAIQCLTEWTNLLRTIESELTKPKQQGQSELIYLERILIRLVKIRTRLSPNNPEFTSEDRRLPTVTDWIRLLSVLVGQMRSAWDDLIHDPDAHIELTAFLRRWFKQLSPRVVGIPNQLEDPRSGTANGISLDNNATSDEDETVDFSRDVQVFHILLESLCDVFRAEQNRSNRTELPQWLDRTRDEIDRLLMWLPVTDLITESSCARCQMTQLHLLLDMYEIEAEKNFRSHATPVGSNLASQLNILSNCLQLYLRNKTETSADVTNSMPPMWHALVDRIESIRARVDVVQQANRVFRQLHHFTTELLEQTELIEPRNPVHIEELQAALTALKNALYSVKPDPQLATCPVSMTHQFWTRQLNLVQKLIPSCNSWESNRVTPGLSERSSITVRHEMNQILAEVNHIQHTLMETLIRGLNTHVSGCALVADSDHSPAPRISYDLCVKLPSDPDLAHMYTQLSHLNRRCDEALMLINSDRHDGAAIGDPGAHGDEDEQIEADNTIGLIAQPVDMRSEDPSVEYALGLLKQLQTGVKSSSTELRLRVNYAVDQADKIQELIGALSEHVNESAVIEHRIYSALPNLTGRFMDELAKAVDELEVHWAQSRMESPVPLKTQSQIADQLKHAGQRLMELETSLEHACECTRVLLLLSIGDRLWTNQTELRLSVAERGAILQADYEHSFGHAQLREAWARLAQIGDRLGRIQAGLPVRQTADNNISAWTVEQTKVNTDGQRNSSETNQSESPDIIRDHPDDHAPPSPPTGQTEHAELVRQKRLKLRDLLGSHVCVYPECKQAQNEWLDFAMEISNEQITIVEKIRKVFVEIVHFYAQLKKDLIEARGPNSRQSVTQAIRQDTWLSLLSPSSFTCSPADGVPTRHSHFTHPTDWHQDAELSGKYWNLMTRVQRLSECELPQIKKLLDKAQSLEALWNAQRLSTDDLRNVNGSPTEEDVMMMMSPHSCVTSSPTTSTIYCDNYGSRKCLQDDKVKVHSLDEIGAKMLNEKQDYVATISLGSSAASSPRIIDEELSMLHGIARNHFERLFSDELKGLDSSQTNHGDTDLCGIEKPDLTANMGEQTNPVSAVDAMNAARKAQALKSQRARQKREAKRRKGKVQSATAAKVPTEVQEPMPIESSPIRTVSPLTGKSGKQFRDNGSPKPTASTKADSGNLIQKRGTRSKMNRTTKRPDLMSPDKSDRKDYVDEKQQLCDPFPSVMTCGRLKEAPLAQSSPREPIWIEPINIHERGLPLGRREHMELLRRINGAMETLEEHTPIQISQVSPKLSSHKTLLQNPVVSNRDDSDKTANPTERKSSFLLFEADHQVQLMDETADTDPSWITVQPKPSRKSKKKTANRKSKKTKTKCPELQEEQQTQQKQQQEQEQQPQEQKLLHRQQTRLRDNEVENDLSGSIPGHNGNAIPNASEESKIDPYLKASQVSGLTADAPQLDKLETHESEKTFTLNENLTVIQPTDGKHFAALDLINPFTEKKFNQSTILSPVVNDMKSNLRGGLAENVYNLTQSSSKELKTKQATFPDQPNCKKDGGQQPAFHDAQTTVQTADTSLQSKQTTYVSEQSNSSQDRKQLSQASYPEYYSKSGVCLSPYSSELTGTQPIIPSSIVPVRDKSSQGDIDQSEKRGKDPIASQTSISDHSNLTSVTLEPPTLSLFPISADTLAGGHNLIPKQISPGERNHAKEVTSDYSLSVQELKVDNHFIEHTLSSALKPTDQLAEHEDNSIPLENHKVFPTNVYKPVVRELGPPKSSMSAVIEQCLPLGSISSQDVLQSSAFSEDSGKIGFLQTVSIVEDTSLGVSVGEKPKEKGNKNEIEGRQISEFVGLGEIQQITRNYPAKGSVRVFDSSAGSPVMSRDKVTSGTPEPVEESSVSNQSAENFQEINEPSGFSGDVRFRHLELPRPSTASLRDTSSLSSSTVVLGQEAHSSTGLRAKSSETATGIYPVQPAVTLTDSKLFTPVTSTECANTNNELRLVPGNAETEIYRDQSKQTLSDSRDTDLTKAPADDVLNQLFIEISSEFEPERHTPDHPVVKAEHGENNGTIETDSKQAVDTTDDNRKSKSATVNMSKVDLHPDERDLSESQDTDYEDEDMKIPTLFEELSISPDDISLAKDDEYCRLTDLDDPSLRSVRVTLPTRRSDRIHLHPIIEQPSDQSTFEDECINGLIDEFPHEGDTSPSSNIIVSTEELTPTFSDERTPVSTGQVLESSSSISYIGTRKIRKARRRLLPGQTSSPSDLAGCKTTDPGDSDIGPASDVTSSDQSGSLGSVQLPNMSELGSTKIGESKEGANAESHRVPGVPHPTLPSAQHLTEPKSENQPLNPLNWETSWEEICNLSSSQESEHRAVVKAIPNDRVSLAVYSTAFSYTKATSVNLSPSSYVKLSNRSTVDDSNLDHTSLQHVSTNDASKQPSEKSIRNVDRAVRFADLPTKHNKKEVTGHLNAIRTTPATPSSGKSGRTKSMHTTEQSDQLLKEEDGIPVGKVIEEAIKKQRKGRTEPHLSSGLSPRPTDRSHHMESKVKKSKSRVHASAMIATPHSMLTESTLNGRDETADRTENRQSYLRQSEPTRNRSTQTSSEDYSVGKIIFVKHETDVCERKIHLGSGSSPQKPGQSMEDDESQTTWTILNSRTNKASQTEPFLLRDRWTVSAENWTGEDEQMVCEAQQKWLKKTRANDENSQRILAAERRLSESKDSSCWHRLCPFLGLLLLLLLPLLLLACLFLIPECESQYLWTRCAENSIIWRYFYNPLRLVRGERRPPL</sequence>
<feature type="compositionally biased region" description="Polar residues" evidence="1">
    <location>
        <begin position="4017"/>
        <end position="4039"/>
    </location>
</feature>
<feature type="compositionally biased region" description="Basic and acidic residues" evidence="1">
    <location>
        <begin position="3832"/>
        <end position="3842"/>
    </location>
</feature>
<feature type="region of interest" description="Disordered" evidence="1">
    <location>
        <begin position="3029"/>
        <end position="3069"/>
    </location>
</feature>
<feature type="region of interest" description="Disordered" evidence="1">
    <location>
        <begin position="3984"/>
        <end position="4083"/>
    </location>
</feature>
<feature type="region of interest" description="Disordered" evidence="1">
    <location>
        <begin position="4148"/>
        <end position="4177"/>
    </location>
</feature>
<proteinExistence type="predicted"/>
<feature type="compositionally biased region" description="Basic and acidic residues" evidence="1">
    <location>
        <begin position="470"/>
        <end position="487"/>
    </location>
</feature>
<feature type="compositionally biased region" description="Polar residues" evidence="1">
    <location>
        <begin position="3029"/>
        <end position="3049"/>
    </location>
</feature>
<feature type="compositionally biased region" description="Low complexity" evidence="1">
    <location>
        <begin position="4361"/>
        <end position="4372"/>
    </location>
</feature>
<feature type="compositionally biased region" description="Low complexity" evidence="1">
    <location>
        <begin position="3123"/>
        <end position="3141"/>
    </location>
</feature>
<feature type="region of interest" description="Disordered" evidence="1">
    <location>
        <begin position="653"/>
        <end position="686"/>
    </location>
</feature>
<feature type="compositionally biased region" description="Basic and acidic residues" evidence="1">
    <location>
        <begin position="2940"/>
        <end position="2954"/>
    </location>
</feature>
<feature type="compositionally biased region" description="Acidic residues" evidence="1">
    <location>
        <begin position="715"/>
        <end position="734"/>
    </location>
</feature>
<feature type="region of interest" description="Disordered" evidence="1">
    <location>
        <begin position="3312"/>
        <end position="3340"/>
    </location>
</feature>
<feature type="compositionally biased region" description="Basic and acidic residues" evidence="1">
    <location>
        <begin position="4044"/>
        <end position="4056"/>
    </location>
</feature>
<feature type="region of interest" description="Disordered" evidence="1">
    <location>
        <begin position="3157"/>
        <end position="3176"/>
    </location>
</feature>
<dbReference type="Proteomes" id="UP000230066">
    <property type="component" value="Unassembled WGS sequence"/>
</dbReference>
<feature type="compositionally biased region" description="Polar residues" evidence="1">
    <location>
        <begin position="4148"/>
        <end position="4170"/>
    </location>
</feature>
<name>A0A4E0RXY9_FASHE</name>
<feature type="compositionally biased region" description="Basic and acidic residues" evidence="1">
    <location>
        <begin position="392"/>
        <end position="401"/>
    </location>
</feature>
<gene>
    <name evidence="3" type="ORF">D915_002228</name>
</gene>
<feature type="region of interest" description="Disordered" evidence="1">
    <location>
        <begin position="3605"/>
        <end position="3653"/>
    </location>
</feature>
<feature type="compositionally biased region" description="Basic and acidic residues" evidence="1">
    <location>
        <begin position="3783"/>
        <end position="3800"/>
    </location>
</feature>
<feature type="region of interest" description="Disordered" evidence="1">
    <location>
        <begin position="4197"/>
        <end position="4236"/>
    </location>
</feature>
<feature type="compositionally biased region" description="Basic and acidic residues" evidence="1">
    <location>
        <begin position="4306"/>
        <end position="4316"/>
    </location>
</feature>
<feature type="compositionally biased region" description="Basic and acidic residues" evidence="1">
    <location>
        <begin position="3807"/>
        <end position="3821"/>
    </location>
</feature>
<feature type="region of interest" description="Disordered" evidence="1">
    <location>
        <begin position="3782"/>
        <end position="3850"/>
    </location>
</feature>
<evidence type="ECO:0000313" key="4">
    <source>
        <dbReference type="Proteomes" id="UP000230066"/>
    </source>
</evidence>
<organism evidence="3 4">
    <name type="scientific">Fasciola hepatica</name>
    <name type="common">Liver fluke</name>
    <dbReference type="NCBI Taxonomy" id="6192"/>
    <lineage>
        <taxon>Eukaryota</taxon>
        <taxon>Metazoa</taxon>
        <taxon>Spiralia</taxon>
        <taxon>Lophotrochozoa</taxon>
        <taxon>Platyhelminthes</taxon>
        <taxon>Trematoda</taxon>
        <taxon>Digenea</taxon>
        <taxon>Plagiorchiida</taxon>
        <taxon>Echinostomata</taxon>
        <taxon>Echinostomatoidea</taxon>
        <taxon>Fasciolidae</taxon>
        <taxon>Fasciola</taxon>
    </lineage>
</organism>
<protein>
    <submittedName>
        <fullName evidence="3">Uncharacterized protein</fullName>
    </submittedName>
</protein>
<feature type="region of interest" description="Disordered" evidence="1">
    <location>
        <begin position="389"/>
        <end position="425"/>
    </location>
</feature>